<feature type="domain" description="BTB" evidence="1">
    <location>
        <begin position="221"/>
        <end position="288"/>
    </location>
</feature>
<dbReference type="Pfam" id="PF00651">
    <property type="entry name" value="BTB"/>
    <property type="match status" value="1"/>
</dbReference>
<keyword evidence="3" id="KW-1185">Reference proteome</keyword>
<evidence type="ECO:0000259" key="1">
    <source>
        <dbReference type="PROSITE" id="PS50097"/>
    </source>
</evidence>
<dbReference type="PANTHER" id="PTHR24413">
    <property type="entry name" value="SPECKLE-TYPE POZ PROTEIN"/>
    <property type="match status" value="1"/>
</dbReference>
<dbReference type="SMART" id="SM00225">
    <property type="entry name" value="BTB"/>
    <property type="match status" value="1"/>
</dbReference>
<dbReference type="InterPro" id="IPR011333">
    <property type="entry name" value="SKP1/BTB/POZ_sf"/>
</dbReference>
<organism evidence="2 3">
    <name type="scientific">Trichonephila clavata</name>
    <name type="common">Joro spider</name>
    <name type="synonym">Nephila clavata</name>
    <dbReference type="NCBI Taxonomy" id="2740835"/>
    <lineage>
        <taxon>Eukaryota</taxon>
        <taxon>Metazoa</taxon>
        <taxon>Ecdysozoa</taxon>
        <taxon>Arthropoda</taxon>
        <taxon>Chelicerata</taxon>
        <taxon>Arachnida</taxon>
        <taxon>Araneae</taxon>
        <taxon>Araneomorphae</taxon>
        <taxon>Entelegynae</taxon>
        <taxon>Araneoidea</taxon>
        <taxon>Nephilidae</taxon>
        <taxon>Trichonephila</taxon>
    </lineage>
</organism>
<evidence type="ECO:0000313" key="3">
    <source>
        <dbReference type="Proteomes" id="UP000887116"/>
    </source>
</evidence>
<accession>A0A8X6JC94</accession>
<proteinExistence type="predicted"/>
<dbReference type="InterPro" id="IPR000210">
    <property type="entry name" value="BTB/POZ_dom"/>
</dbReference>
<dbReference type="PROSITE" id="PS50097">
    <property type="entry name" value="BTB"/>
    <property type="match status" value="1"/>
</dbReference>
<dbReference type="CDD" id="cd18186">
    <property type="entry name" value="BTB_POZ_ZBTB_KLHL-like"/>
    <property type="match status" value="1"/>
</dbReference>
<dbReference type="SUPFAM" id="SSF54695">
    <property type="entry name" value="POZ domain"/>
    <property type="match status" value="1"/>
</dbReference>
<dbReference type="Proteomes" id="UP000887116">
    <property type="component" value="Unassembled WGS sequence"/>
</dbReference>
<dbReference type="Gene3D" id="3.30.710.10">
    <property type="entry name" value="Potassium Channel Kv1.1, Chain A"/>
    <property type="match status" value="1"/>
</dbReference>
<protein>
    <submittedName>
        <fullName evidence="2">Speckle-type POZ protein B</fullName>
    </submittedName>
</protein>
<reference evidence="2" key="1">
    <citation type="submission" date="2020-07" db="EMBL/GenBank/DDBJ databases">
        <title>Multicomponent nature underlies the extraordinary mechanical properties of spider dragline silk.</title>
        <authorList>
            <person name="Kono N."/>
            <person name="Nakamura H."/>
            <person name="Mori M."/>
            <person name="Yoshida Y."/>
            <person name="Ohtoshi R."/>
            <person name="Malay A.D."/>
            <person name="Moran D.A.P."/>
            <person name="Tomita M."/>
            <person name="Numata K."/>
            <person name="Arakawa K."/>
        </authorList>
    </citation>
    <scope>NUCLEOTIDE SEQUENCE</scope>
</reference>
<gene>
    <name evidence="2" type="primary">spop-b_46</name>
    <name evidence="2" type="ORF">TNCT_320891</name>
</gene>
<dbReference type="AlphaFoldDB" id="A0A8X6JC94"/>
<dbReference type="Gene3D" id="1.25.40.420">
    <property type="match status" value="1"/>
</dbReference>
<evidence type="ECO:0000313" key="2">
    <source>
        <dbReference type="EMBL" id="GFR01236.1"/>
    </source>
</evidence>
<dbReference type="EMBL" id="BMAO01005396">
    <property type="protein sequence ID" value="GFR01236.1"/>
    <property type="molecule type" value="Genomic_DNA"/>
</dbReference>
<dbReference type="OrthoDB" id="684045at2759"/>
<comment type="caution">
    <text evidence="2">The sequence shown here is derived from an EMBL/GenBank/DDBJ whole genome shotgun (WGS) entry which is preliminary data.</text>
</comment>
<name>A0A8X6JC94_TRICU</name>
<sequence>MNVQDADYLSSSEISSVSATVDSEPVDFSIATEVPVETTKFRWILNQFGNLSINTELYSPYIYELGFFSCKLKLVKYENGFGLFHVCCKCQTRPGYMNQTESKPIFAPLRGAKKEILIDEYFPYVVEYQVSVSDKHEREIIKWTTCFANKNDLESFLIGEHRNSSWKTLFRDVLVLRCCMKLTKIPRTEKQCPGIAYSLNMPSWTKLSQDLKSLYQNSIDTDYTLVVESEEIHVNSCILAARSSVFKKMLHHDKDQNVPNVVTITDVPLPAMKRLVEFLYTGAFEDATKGILFEEVYDLYYAADKYEVMDLRKICGTTLMAKASADNVSKILLWADRHNDVGLKSQILNFISLNFETVMDSLVWLSFRKKETELANEALSFCAQKLKAAADK</sequence>